<keyword evidence="11" id="KW-1185">Reference proteome</keyword>
<feature type="transmembrane region" description="Helical" evidence="8">
    <location>
        <begin position="139"/>
        <end position="159"/>
    </location>
</feature>
<dbReference type="SUPFAM" id="SSF144091">
    <property type="entry name" value="Rhomboid-like"/>
    <property type="match status" value="1"/>
</dbReference>
<evidence type="ECO:0000256" key="6">
    <source>
        <dbReference type="ARBA" id="ARBA00023136"/>
    </source>
</evidence>
<gene>
    <name evidence="10" type="ORF">JFN90_09195</name>
</gene>
<feature type="transmembrane region" description="Helical" evidence="8">
    <location>
        <begin position="87"/>
        <end position="106"/>
    </location>
</feature>
<dbReference type="GO" id="GO:0006508">
    <property type="term" value="P:proteolysis"/>
    <property type="evidence" value="ECO:0007669"/>
    <property type="project" value="UniProtKB-KW"/>
</dbReference>
<dbReference type="SMART" id="SM00028">
    <property type="entry name" value="TPR"/>
    <property type="match status" value="1"/>
</dbReference>
<protein>
    <submittedName>
        <fullName evidence="10">Rhomboid family intramembrane serine protease</fullName>
    </submittedName>
</protein>
<dbReference type="InterPro" id="IPR035952">
    <property type="entry name" value="Rhomboid-like_sf"/>
</dbReference>
<dbReference type="PANTHER" id="PTHR43731:SF14">
    <property type="entry name" value="PRESENILIN-ASSOCIATED RHOMBOID-LIKE PROTEIN, MITOCHONDRIAL"/>
    <property type="match status" value="1"/>
</dbReference>
<dbReference type="InterPro" id="IPR022764">
    <property type="entry name" value="Peptidase_S54_rhomboid_dom"/>
</dbReference>
<evidence type="ECO:0000256" key="4">
    <source>
        <dbReference type="ARBA" id="ARBA00022801"/>
    </source>
</evidence>
<dbReference type="GO" id="GO:0008233">
    <property type="term" value="F:peptidase activity"/>
    <property type="evidence" value="ECO:0007669"/>
    <property type="project" value="UniProtKB-KW"/>
</dbReference>
<dbReference type="RefSeq" id="WP_199394814.1">
    <property type="nucleotide sequence ID" value="NZ_JAEMHK010000005.1"/>
</dbReference>
<feature type="domain" description="Peptidase S54 rhomboid" evidence="9">
    <location>
        <begin position="135"/>
        <end position="291"/>
    </location>
</feature>
<evidence type="ECO:0000256" key="1">
    <source>
        <dbReference type="ARBA" id="ARBA00004141"/>
    </source>
</evidence>
<feature type="transmembrane region" description="Helical" evidence="8">
    <location>
        <begin position="730"/>
        <end position="750"/>
    </location>
</feature>
<comment type="similarity">
    <text evidence="2">Belongs to the peptidase S54 family.</text>
</comment>
<feature type="repeat" description="TPR" evidence="7">
    <location>
        <begin position="1012"/>
        <end position="1045"/>
    </location>
</feature>
<dbReference type="PROSITE" id="PS50005">
    <property type="entry name" value="TPR"/>
    <property type="match status" value="1"/>
</dbReference>
<name>A0ABS0YQV3_9BACT</name>
<evidence type="ECO:0000256" key="3">
    <source>
        <dbReference type="ARBA" id="ARBA00022692"/>
    </source>
</evidence>
<comment type="caution">
    <text evidence="10">The sequence shown here is derived from an EMBL/GenBank/DDBJ whole genome shotgun (WGS) entry which is preliminary data.</text>
</comment>
<keyword evidence="4" id="KW-0378">Hydrolase</keyword>
<reference evidence="10 11" key="1">
    <citation type="submission" date="2020-12" db="EMBL/GenBank/DDBJ databases">
        <title>Geomonas sp. Red259, isolated from paddy soil.</title>
        <authorList>
            <person name="Xu Z."/>
            <person name="Zhang Z."/>
            <person name="Masuda Y."/>
            <person name="Itoh H."/>
            <person name="Senoo K."/>
        </authorList>
    </citation>
    <scope>NUCLEOTIDE SEQUENCE [LARGE SCALE GENOMIC DNA]</scope>
    <source>
        <strain evidence="10 11">Red259</strain>
    </source>
</reference>
<comment type="subcellular location">
    <subcellularLocation>
        <location evidence="1">Membrane</location>
        <topology evidence="1">Multi-pass membrane protein</topology>
    </subcellularLocation>
</comment>
<dbReference type="InterPro" id="IPR019734">
    <property type="entry name" value="TPR_rpt"/>
</dbReference>
<keyword evidence="3 8" id="KW-0812">Transmembrane</keyword>
<dbReference type="InterPro" id="IPR050925">
    <property type="entry name" value="Rhomboid_protease_S54"/>
</dbReference>
<evidence type="ECO:0000313" key="11">
    <source>
        <dbReference type="Proteomes" id="UP000641025"/>
    </source>
</evidence>
<dbReference type="InterPro" id="IPR011990">
    <property type="entry name" value="TPR-like_helical_dom_sf"/>
</dbReference>
<feature type="transmembrane region" description="Helical" evidence="8">
    <location>
        <begin position="199"/>
        <end position="220"/>
    </location>
</feature>
<dbReference type="Gene3D" id="1.25.40.10">
    <property type="entry name" value="Tetratricopeptide repeat domain"/>
    <property type="match status" value="2"/>
</dbReference>
<keyword evidence="5 8" id="KW-1133">Transmembrane helix</keyword>
<proteinExistence type="inferred from homology"/>
<evidence type="ECO:0000259" key="9">
    <source>
        <dbReference type="Pfam" id="PF01694"/>
    </source>
</evidence>
<dbReference type="EMBL" id="JAEMHK010000005">
    <property type="protein sequence ID" value="MBJ6800308.1"/>
    <property type="molecule type" value="Genomic_DNA"/>
</dbReference>
<evidence type="ECO:0000256" key="8">
    <source>
        <dbReference type="SAM" id="Phobius"/>
    </source>
</evidence>
<accession>A0ABS0YQV3</accession>
<dbReference type="SUPFAM" id="SSF48452">
    <property type="entry name" value="TPR-like"/>
    <property type="match status" value="2"/>
</dbReference>
<keyword evidence="6 8" id="KW-0472">Membrane</keyword>
<evidence type="ECO:0000256" key="5">
    <source>
        <dbReference type="ARBA" id="ARBA00022989"/>
    </source>
</evidence>
<dbReference type="Gene3D" id="1.20.1540.10">
    <property type="entry name" value="Rhomboid-like"/>
    <property type="match status" value="1"/>
</dbReference>
<dbReference type="Proteomes" id="UP000641025">
    <property type="component" value="Unassembled WGS sequence"/>
</dbReference>
<keyword evidence="10" id="KW-0645">Protease</keyword>
<feature type="transmembrane region" description="Helical" evidence="8">
    <location>
        <begin position="171"/>
        <end position="193"/>
    </location>
</feature>
<feature type="transmembrane region" description="Helical" evidence="8">
    <location>
        <begin position="39"/>
        <end position="67"/>
    </location>
</feature>
<dbReference type="PANTHER" id="PTHR43731">
    <property type="entry name" value="RHOMBOID PROTEASE"/>
    <property type="match status" value="1"/>
</dbReference>
<feature type="transmembrane region" description="Helical" evidence="8">
    <location>
        <begin position="232"/>
        <end position="256"/>
    </location>
</feature>
<organism evidence="10 11">
    <name type="scientific">Geomonas propionica</name>
    <dbReference type="NCBI Taxonomy" id="2798582"/>
    <lineage>
        <taxon>Bacteria</taxon>
        <taxon>Pseudomonadati</taxon>
        <taxon>Thermodesulfobacteriota</taxon>
        <taxon>Desulfuromonadia</taxon>
        <taxon>Geobacterales</taxon>
        <taxon>Geobacteraceae</taxon>
        <taxon>Geomonas</taxon>
    </lineage>
</organism>
<evidence type="ECO:0000256" key="2">
    <source>
        <dbReference type="ARBA" id="ARBA00009045"/>
    </source>
</evidence>
<keyword evidence="7" id="KW-0802">TPR repeat</keyword>
<evidence type="ECO:0000256" key="7">
    <source>
        <dbReference type="PROSITE-ProRule" id="PRU00339"/>
    </source>
</evidence>
<dbReference type="Pfam" id="PF01694">
    <property type="entry name" value="Rhomboid"/>
    <property type="match status" value="1"/>
</dbReference>
<sequence>MSLSDYFQEHEEQAFVAKALATAVTITVIKGSFPGLISLLYLLLPLVFLVVLRFHAAASGVDATALLREHITFFPMMSTEDERRSEIKPWVTYSLILANVLIFYFFEMQVPYETISDNLIFLPHKPDLFNVPLSAFTSMFLHGSNGHLWGNMTFLWVIGSAVERRVGKKRFFWCYLATGLIGGLVFILVEFLFHGRAGHALGASGAIAGIMGIFAVRCYFKTMTFPIPILGIFSLILPVSLKVRLNSLVIMSLFFLSDLSGGLEQISGEGSMIGHWAHLGGMISGMLVAGYLKLGDDAVEERHLEIGIKASVAATGFQGGARSMQIALDRNPNNVDALLGMARIKTKFHSSPEGKALYENALELLLVERPAEVAEVLGEYLGKYHTPPSVPNLVTRLAEAMGKAGRTELQIPCLERVVEVLEVPAPQREKALYQLATLLEFTSCFEAARSRFAQFVFEYPHSVLAEKARERADGEVFRPRRPSPAQEVASAPLCPSCNTTMTIRRSTSGPKMGVPFWVCGAYPACRTFQPVASTDATEGTPRQRPAPPPERYRLVFDGTIGFTCDPKETKDSLVQLFRCGRDQVDRLCNGTPTVLKRDLDYAAALKYKEAICRTGALCTIEKEEVPVRYEAPPSVQAASAPAPSQPQASAAKAEAAAPFLCPKCGHAQEKHESCVACGVYFAKVAKLAEREFDDFRNNLESNSTGTMHRSRPQLLLKPVTWFAGKFPTRIAQFSAVASFFVLIFSCYFMVGFADDYLSDTKAHALQANSALKSCFDKGKPDAVQIRGLLAAHDFKNLEKLYEGYLDQYRKDVSYEIYLHEAYQLFSPEHGIAAEDFDVWVATTGSPVAYAARGTYKAEQGFLVRGTKYIDETPQSNLDQMQRLHDDATTDLQTALAANPLLMPAYSSLLRMAKTSNMSFSPKQIVDQAVNADKRAYAVRFEYIVSLEPRWGGSYGEMSDFATSATKYSNLNPRLWCLLGAVESDRADDLYRSGEFASAIRRYTKALKYGDRTSLLKYRAGCYFELYKKAEAIADYRKALYYDPTDEKAQVELAVANGS</sequence>
<evidence type="ECO:0000313" key="10">
    <source>
        <dbReference type="EMBL" id="MBJ6800308.1"/>
    </source>
</evidence>
<dbReference type="Gene3D" id="3.30.65.10">
    <property type="entry name" value="Bacterial Topoisomerase I, domain 1"/>
    <property type="match status" value="1"/>
</dbReference>